<dbReference type="GO" id="GO:0006744">
    <property type="term" value="P:ubiquinone biosynthetic process"/>
    <property type="evidence" value="ECO:0007669"/>
    <property type="project" value="InterPro"/>
</dbReference>
<accession>A0A1H2EHV8</accession>
<evidence type="ECO:0000313" key="3">
    <source>
        <dbReference type="Proteomes" id="UP000243924"/>
    </source>
</evidence>
<keyword evidence="1" id="KW-0732">Signal</keyword>
<reference evidence="3" key="1">
    <citation type="submission" date="2016-10" db="EMBL/GenBank/DDBJ databases">
        <authorList>
            <person name="Varghese N."/>
            <person name="Submissions S."/>
        </authorList>
    </citation>
    <scope>NUCLEOTIDE SEQUENCE [LARGE SCALE GENOMIC DNA]</scope>
    <source>
        <strain evidence="3">CECT 8338</strain>
    </source>
</reference>
<dbReference type="Pfam" id="PF05019">
    <property type="entry name" value="Coq4"/>
    <property type="match status" value="1"/>
</dbReference>
<dbReference type="InterPro" id="IPR007715">
    <property type="entry name" value="Coq4"/>
</dbReference>
<protein>
    <submittedName>
        <fullName evidence="2">Coenzyme Q (Ubiquinone) biosynthesis protein Coq4</fullName>
    </submittedName>
</protein>
<proteinExistence type="predicted"/>
<name>A0A1H2EHV8_9GAMM</name>
<dbReference type="STRING" id="1434072.SAMN05216210_0741"/>
<sequence length="151" mass="17508">MNRHKVIAKLIQLSVLVLNLFRTPAAWPYPFENLAQFEDETLGRELYNFLSIRKLGYLPKYEEHDSYHVLLGYGTTVTEELKLQAFMWGNKNSTFAGKVLFILGWMVFPSKHSLFRREIIRGKSAKPLSNIPVASMIPKNLSELRRDFCIS</sequence>
<evidence type="ECO:0000256" key="1">
    <source>
        <dbReference type="SAM" id="SignalP"/>
    </source>
</evidence>
<dbReference type="RefSeq" id="WP_092384265.1">
    <property type="nucleotide sequence ID" value="NZ_LT629787.1"/>
</dbReference>
<evidence type="ECO:0000313" key="2">
    <source>
        <dbReference type="EMBL" id="SDT94671.1"/>
    </source>
</evidence>
<keyword evidence="3" id="KW-1185">Reference proteome</keyword>
<gene>
    <name evidence="2" type="ORF">SAMN05216210_0741</name>
</gene>
<dbReference type="OrthoDB" id="9775927at2"/>
<dbReference type="EMBL" id="LT629787">
    <property type="protein sequence ID" value="SDT94671.1"/>
    <property type="molecule type" value="Genomic_DNA"/>
</dbReference>
<dbReference type="Proteomes" id="UP000243924">
    <property type="component" value="Chromosome I"/>
</dbReference>
<organism evidence="2 3">
    <name type="scientific">Halopseudomonas salegens</name>
    <dbReference type="NCBI Taxonomy" id="1434072"/>
    <lineage>
        <taxon>Bacteria</taxon>
        <taxon>Pseudomonadati</taxon>
        <taxon>Pseudomonadota</taxon>
        <taxon>Gammaproteobacteria</taxon>
        <taxon>Pseudomonadales</taxon>
        <taxon>Pseudomonadaceae</taxon>
        <taxon>Halopseudomonas</taxon>
    </lineage>
</organism>
<feature type="chain" id="PRO_5009273026" evidence="1">
    <location>
        <begin position="29"/>
        <end position="151"/>
    </location>
</feature>
<feature type="signal peptide" evidence="1">
    <location>
        <begin position="1"/>
        <end position="28"/>
    </location>
</feature>
<dbReference type="AlphaFoldDB" id="A0A1H2EHV8"/>
<keyword evidence="2" id="KW-0830">Ubiquinone</keyword>